<evidence type="ECO:0000256" key="2">
    <source>
        <dbReference type="ARBA" id="ARBA00022475"/>
    </source>
</evidence>
<evidence type="ECO:0000313" key="8">
    <source>
        <dbReference type="Proteomes" id="UP000007460"/>
    </source>
</evidence>
<protein>
    <submittedName>
        <fullName evidence="7">Threonine efflux protein</fullName>
        <ecNumber evidence="7">3.6.3.17</ecNumber>
    </submittedName>
</protein>
<evidence type="ECO:0000256" key="1">
    <source>
        <dbReference type="ARBA" id="ARBA00004651"/>
    </source>
</evidence>
<dbReference type="GO" id="GO:0005886">
    <property type="term" value="C:plasma membrane"/>
    <property type="evidence" value="ECO:0007669"/>
    <property type="project" value="UniProtKB-SubCell"/>
</dbReference>
<dbReference type="HOGENOM" id="CLU_079569_0_0_5"/>
<feature type="transmembrane region" description="Helical" evidence="6">
    <location>
        <begin position="147"/>
        <end position="167"/>
    </location>
</feature>
<evidence type="ECO:0000256" key="3">
    <source>
        <dbReference type="ARBA" id="ARBA00022692"/>
    </source>
</evidence>
<dbReference type="Proteomes" id="UP000007460">
    <property type="component" value="Chromosome"/>
</dbReference>
<reference evidence="7 8" key="1">
    <citation type="journal article" date="2010" name="J. Bacteriol.">
        <title>Complete genome sequence of "Candidatus Puniceispirillum marinum" IMCC1322, a representative of the SAR116 clade in the Alphaproteobacteria.</title>
        <authorList>
            <person name="Oh H.M."/>
            <person name="Kwon K.K."/>
            <person name="Kang I."/>
            <person name="Kang S.G."/>
            <person name="Lee J.H."/>
            <person name="Kim S.J."/>
            <person name="Cho J.C."/>
        </authorList>
    </citation>
    <scope>NUCLEOTIDE SEQUENCE [LARGE SCALE GENOMIC DNA]</scope>
    <source>
        <strain evidence="7 8">IMCC1322</strain>
    </source>
</reference>
<dbReference type="OrthoDB" id="9804822at2"/>
<dbReference type="PANTHER" id="PTHR30086">
    <property type="entry name" value="ARGININE EXPORTER PROTEIN ARGO"/>
    <property type="match status" value="1"/>
</dbReference>
<keyword evidence="5 6" id="KW-0472">Membrane</keyword>
<proteinExistence type="predicted"/>
<dbReference type="KEGG" id="apb:SAR116_0222"/>
<feature type="transmembrane region" description="Helical" evidence="6">
    <location>
        <begin position="67"/>
        <end position="91"/>
    </location>
</feature>
<organism evidence="7 8">
    <name type="scientific">Puniceispirillum marinum (strain IMCC1322)</name>
    <dbReference type="NCBI Taxonomy" id="488538"/>
    <lineage>
        <taxon>Bacteria</taxon>
        <taxon>Pseudomonadati</taxon>
        <taxon>Pseudomonadota</taxon>
        <taxon>Alphaproteobacteria</taxon>
        <taxon>Candidatus Puniceispirillales</taxon>
        <taxon>Candidatus Puniceispirillaceae</taxon>
        <taxon>Candidatus Puniceispirillum</taxon>
    </lineage>
</organism>
<evidence type="ECO:0000256" key="6">
    <source>
        <dbReference type="SAM" id="Phobius"/>
    </source>
</evidence>
<dbReference type="AlphaFoldDB" id="D5BPI3"/>
<feature type="transmembrane region" description="Helical" evidence="6">
    <location>
        <begin position="6"/>
        <end position="28"/>
    </location>
</feature>
<dbReference type="Pfam" id="PF01810">
    <property type="entry name" value="LysE"/>
    <property type="match status" value="1"/>
</dbReference>
<dbReference type="InterPro" id="IPR001123">
    <property type="entry name" value="LeuE-type"/>
</dbReference>
<dbReference type="RefSeq" id="WP_013045095.1">
    <property type="nucleotide sequence ID" value="NC_014010.1"/>
</dbReference>
<name>D5BPI3_PUNMI</name>
<keyword evidence="3 6" id="KW-0812">Transmembrane</keyword>
<feature type="transmembrane region" description="Helical" evidence="6">
    <location>
        <begin position="179"/>
        <end position="198"/>
    </location>
</feature>
<evidence type="ECO:0000256" key="4">
    <source>
        <dbReference type="ARBA" id="ARBA00022989"/>
    </source>
</evidence>
<feature type="transmembrane region" description="Helical" evidence="6">
    <location>
        <begin position="123"/>
        <end position="141"/>
    </location>
</feature>
<keyword evidence="2" id="KW-1003">Cell membrane</keyword>
<feature type="transmembrane region" description="Helical" evidence="6">
    <location>
        <begin position="40"/>
        <end position="61"/>
    </location>
</feature>
<dbReference type="EMBL" id="CP001751">
    <property type="protein sequence ID" value="ADE38465.1"/>
    <property type="molecule type" value="Genomic_DNA"/>
</dbReference>
<dbReference type="STRING" id="488538.SAR116_0222"/>
<evidence type="ECO:0000313" key="7">
    <source>
        <dbReference type="EMBL" id="ADE38465.1"/>
    </source>
</evidence>
<sequence length="202" mass="21993">MTTAQLIAFNIALLVALASPGPAFLVSVRTTLTAGTRSGIMLGFGLGLTAAFWTLLALLGLESIFFLVPWAYTTAKICGALYLFYIALITWRHATSPIQNNARTLINAFRDGVLINLSNPKSVLFAAAILIVIFPANMAAWEIGFIVINHLAIEVTFYTILAYVMSTQTIRTSYLRAKIYLDRGASVILVSLGLSLLFQKND</sequence>
<gene>
    <name evidence="7" type="ordered locus">SAR116_0222</name>
</gene>
<keyword evidence="7" id="KW-0378">Hydrolase</keyword>
<dbReference type="eggNOG" id="COG1280">
    <property type="taxonomic scope" value="Bacteria"/>
</dbReference>
<evidence type="ECO:0000256" key="5">
    <source>
        <dbReference type="ARBA" id="ARBA00023136"/>
    </source>
</evidence>
<dbReference type="GO" id="GO:0015171">
    <property type="term" value="F:amino acid transmembrane transporter activity"/>
    <property type="evidence" value="ECO:0007669"/>
    <property type="project" value="TreeGrafter"/>
</dbReference>
<dbReference type="GO" id="GO:0016787">
    <property type="term" value="F:hydrolase activity"/>
    <property type="evidence" value="ECO:0007669"/>
    <property type="project" value="UniProtKB-KW"/>
</dbReference>
<keyword evidence="8" id="KW-1185">Reference proteome</keyword>
<accession>D5BPI3</accession>
<comment type="subcellular location">
    <subcellularLocation>
        <location evidence="1">Cell membrane</location>
        <topology evidence="1">Multi-pass membrane protein</topology>
    </subcellularLocation>
</comment>
<dbReference type="EC" id="3.6.3.17" evidence="7"/>
<keyword evidence="4 6" id="KW-1133">Transmembrane helix</keyword>
<dbReference type="PANTHER" id="PTHR30086:SF19">
    <property type="entry name" value="THREONINE EFFLUX PROTEIN"/>
    <property type="match status" value="1"/>
</dbReference>